<organism evidence="1 2">
    <name type="scientific">Engystomops pustulosus</name>
    <name type="common">Tungara frog</name>
    <name type="synonym">Physalaemus pustulosus</name>
    <dbReference type="NCBI Taxonomy" id="76066"/>
    <lineage>
        <taxon>Eukaryota</taxon>
        <taxon>Metazoa</taxon>
        <taxon>Chordata</taxon>
        <taxon>Craniata</taxon>
        <taxon>Vertebrata</taxon>
        <taxon>Euteleostomi</taxon>
        <taxon>Amphibia</taxon>
        <taxon>Batrachia</taxon>
        <taxon>Anura</taxon>
        <taxon>Neobatrachia</taxon>
        <taxon>Hyloidea</taxon>
        <taxon>Leptodactylidae</taxon>
        <taxon>Leiuperinae</taxon>
        <taxon>Engystomops</taxon>
    </lineage>
</organism>
<reference evidence="1" key="1">
    <citation type="thesis" date="2020" institute="ProQuest LLC" country="789 East Eisenhower Parkway, Ann Arbor, MI, USA">
        <title>Comparative Genomics and Chromosome Evolution.</title>
        <authorList>
            <person name="Mudd A.B."/>
        </authorList>
    </citation>
    <scope>NUCLEOTIDE SEQUENCE</scope>
    <source>
        <strain evidence="1">237g6f4</strain>
        <tissue evidence="1">Blood</tissue>
    </source>
</reference>
<dbReference type="EMBL" id="WNYA01007516">
    <property type="protein sequence ID" value="KAG8541460.1"/>
    <property type="molecule type" value="Genomic_DNA"/>
</dbReference>
<dbReference type="AlphaFoldDB" id="A0AAV6Z2C9"/>
<dbReference type="Proteomes" id="UP000824782">
    <property type="component" value="Unassembled WGS sequence"/>
</dbReference>
<comment type="caution">
    <text evidence="1">The sequence shown here is derived from an EMBL/GenBank/DDBJ whole genome shotgun (WGS) entry which is preliminary data.</text>
</comment>
<protein>
    <submittedName>
        <fullName evidence="1">Uncharacterized protein</fullName>
    </submittedName>
</protein>
<evidence type="ECO:0000313" key="1">
    <source>
        <dbReference type="EMBL" id="KAG8541460.1"/>
    </source>
</evidence>
<gene>
    <name evidence="1" type="ORF">GDO81_029004</name>
</gene>
<name>A0AAV6Z2C9_ENGPU</name>
<accession>A0AAV6Z2C9</accession>
<evidence type="ECO:0000313" key="2">
    <source>
        <dbReference type="Proteomes" id="UP000824782"/>
    </source>
</evidence>
<sequence length="88" mass="10036">MVVGKCHSYCWVMGTCHNGGSVWRRWQWRRMMRGRWWCCRCCSRRRFSYQIYRCVLGPGGLTSPGRGGSHVWSFLCAGGAGAGLSALW</sequence>
<keyword evidence="2" id="KW-1185">Reference proteome</keyword>
<proteinExistence type="predicted"/>